<protein>
    <recommendedName>
        <fullName evidence="5">AAA+ ATPase domain-containing protein</fullName>
    </recommendedName>
</protein>
<dbReference type="PANTHER" id="PTHR30121:SF1">
    <property type="entry name" value="AAA+ ATPASE DOMAIN-CONTAINING PROTEIN"/>
    <property type="match status" value="1"/>
</dbReference>
<dbReference type="KEGG" id="sto:STK_10380"/>
<feature type="domain" description="ATPase AAA-type core" evidence="1">
    <location>
        <begin position="505"/>
        <end position="575"/>
    </location>
</feature>
<dbReference type="PATRIC" id="fig|273063.9.peg.1173"/>
<feature type="domain" description="Helicase HerA central" evidence="2">
    <location>
        <begin position="173"/>
        <end position="424"/>
    </location>
</feature>
<evidence type="ECO:0000259" key="2">
    <source>
        <dbReference type="Pfam" id="PF01935"/>
    </source>
</evidence>
<reference evidence="4" key="1">
    <citation type="journal article" date="2001" name="DNA Res.">
        <title>Complete genome sequence of an aerobic thermoacidophilic Crenarchaeon, Sulfolobus tokodaii strain7.</title>
        <authorList>
            <person name="Kawarabayasi Y."/>
            <person name="Hino Y."/>
            <person name="Horikawa H."/>
            <person name="Jin-no K."/>
            <person name="Takahashi M."/>
            <person name="Sekine M."/>
            <person name="Baba S."/>
            <person name="Ankai A."/>
            <person name="Kosugi H."/>
            <person name="Hosoyama A."/>
            <person name="Fukui S."/>
            <person name="Nagai Y."/>
            <person name="Nishijima K."/>
            <person name="Otsuka R."/>
            <person name="Nakazawa H."/>
            <person name="Takamiya M."/>
            <person name="Kato Y."/>
            <person name="Yoshizawa T."/>
            <person name="Tanaka T."/>
            <person name="Kudoh Y."/>
            <person name="Yamazaki J."/>
            <person name="Kushida N."/>
            <person name="Oguchi A."/>
            <person name="Aoki K."/>
            <person name="Masuda S."/>
            <person name="Yanagii M."/>
            <person name="Nishimura M."/>
            <person name="Yamagishi A."/>
            <person name="Oshima T."/>
            <person name="Kikuchi H."/>
        </authorList>
    </citation>
    <scope>NUCLEOTIDE SEQUENCE [LARGE SCALE GENOMIC DNA]</scope>
    <source>
        <strain evidence="4">DSM 16993 / JCM 10545 / NBRC 100140 / 7</strain>
    </source>
</reference>
<evidence type="ECO:0000313" key="4">
    <source>
        <dbReference type="Proteomes" id="UP000001015"/>
    </source>
</evidence>
<dbReference type="InterPro" id="IPR051162">
    <property type="entry name" value="T4SS_component"/>
</dbReference>
<proteinExistence type="predicted"/>
<dbReference type="AlphaFoldDB" id="Q972U6"/>
<evidence type="ECO:0000313" key="3">
    <source>
        <dbReference type="EMBL" id="BAB66067.1"/>
    </source>
</evidence>
<evidence type="ECO:0000259" key="1">
    <source>
        <dbReference type="Pfam" id="PF00004"/>
    </source>
</evidence>
<dbReference type="GO" id="GO:0005524">
    <property type="term" value="F:ATP binding"/>
    <property type="evidence" value="ECO:0007669"/>
    <property type="project" value="InterPro"/>
</dbReference>
<organism evidence="3 4">
    <name type="scientific">Sulfurisphaera tokodaii (strain DSM 16993 / JCM 10545 / NBRC 100140 / 7)</name>
    <name type="common">Sulfolobus tokodaii</name>
    <dbReference type="NCBI Taxonomy" id="273063"/>
    <lineage>
        <taxon>Archaea</taxon>
        <taxon>Thermoproteota</taxon>
        <taxon>Thermoprotei</taxon>
        <taxon>Sulfolobales</taxon>
        <taxon>Sulfolobaceae</taxon>
        <taxon>Sulfurisphaera</taxon>
    </lineage>
</organism>
<dbReference type="Pfam" id="PF01935">
    <property type="entry name" value="DUF87"/>
    <property type="match status" value="1"/>
</dbReference>
<dbReference type="InterPro" id="IPR002789">
    <property type="entry name" value="HerA_central"/>
</dbReference>
<gene>
    <name evidence="3" type="primary">ST1038</name>
    <name evidence="3" type="ordered locus">STK_10380</name>
</gene>
<dbReference type="InterPro" id="IPR003959">
    <property type="entry name" value="ATPase_AAA_core"/>
</dbReference>
<evidence type="ECO:0008006" key="5">
    <source>
        <dbReference type="Google" id="ProtNLM"/>
    </source>
</evidence>
<dbReference type="SUPFAM" id="SSF52540">
    <property type="entry name" value="P-loop containing nucleoside triphosphate hydrolases"/>
    <property type="match status" value="1"/>
</dbReference>
<keyword evidence="4" id="KW-1185">Reference proteome</keyword>
<dbReference type="EMBL" id="BA000023">
    <property type="protein sequence ID" value="BAB66067.1"/>
    <property type="molecule type" value="Genomic_DNA"/>
</dbReference>
<dbReference type="Gene3D" id="3.40.50.300">
    <property type="entry name" value="P-loop containing nucleotide triphosphate hydrolases"/>
    <property type="match status" value="2"/>
</dbReference>
<dbReference type="InterPro" id="IPR027417">
    <property type="entry name" value="P-loop_NTPase"/>
</dbReference>
<dbReference type="Proteomes" id="UP000001015">
    <property type="component" value="Chromosome"/>
</dbReference>
<accession>Q972U6</accession>
<dbReference type="eggNOG" id="arCOG00284">
    <property type="taxonomic scope" value="Archaea"/>
</dbReference>
<dbReference type="GO" id="GO:0016887">
    <property type="term" value="F:ATP hydrolysis activity"/>
    <property type="evidence" value="ECO:0007669"/>
    <property type="project" value="InterPro"/>
</dbReference>
<sequence>MNNLNILYFHYTLMDEDLLVQELSRKLEEADSFALQNSIDGKILGRVTRFETIRLGEKSYIGIDLAFLDYMNSNVKKGEYLAIRTIISPVVVIGEVVSIERADMLAEFNIRESSFPRDPTTIMTQTFLELKPISEIENNVKRPAVTPIDPQSPVFRPKESLLQDALGIPHEGIKIGKIFSGGKEIDAYVNLDEESLVHHILVIGTTGSGKTTLLKTILSQNVNAVFFDRQGDFVRHLISRGEEFSVIMPSVIMMVNDVPSSRASLELGTQFAERYGCATPVSGDIRDNEILLECEKSIVHLIPYSINFTKVIDYMHKLTPYMSPMARVFWPVIMNNFKKGIDKIAENISHDLSLPKEKVKSEIFKLLTPSSLLNDDVKLQFQKKGKSSTYYSYNDDYITIYTSRLFRHIMGEDKNAITSLRQLDKNLSPLDLAFQTQDAIIRALRSVSEFGIFNVNGTFDLDFQRLKKKAVVDLSWILDYTASVEAIAMVAYSILSDFYSYKDELYKKKERDNSLTILALDEAHEYFPQTKDEESKSIIEGLLNRLMRLGRVRKISVILATHMPDDLNPLVLQLSNTKIVMRNEENVLEKLGFEDYADILLTAPAGLGVVRSIKFSDVVIKTLKEI</sequence>
<dbReference type="PANTHER" id="PTHR30121">
    <property type="entry name" value="UNCHARACTERIZED PROTEIN YJGR-RELATED"/>
    <property type="match status" value="1"/>
</dbReference>
<dbReference type="STRING" id="273063.STK_10380"/>
<dbReference type="Pfam" id="PF00004">
    <property type="entry name" value="AAA"/>
    <property type="match status" value="1"/>
</dbReference>
<name>Q972U6_SULTO</name>